<evidence type="ECO:0000256" key="2">
    <source>
        <dbReference type="ARBA" id="ARBA00022448"/>
    </source>
</evidence>
<dbReference type="InterPro" id="IPR051125">
    <property type="entry name" value="ABC-4/HrtB_transporter"/>
</dbReference>
<dbReference type="AlphaFoldDB" id="A0A1U9ZYU0"/>
<feature type="transmembrane region" description="Helical" evidence="8">
    <location>
        <begin position="254"/>
        <end position="274"/>
    </location>
</feature>
<reference evidence="12" key="1">
    <citation type="journal article" date="2017" name="Med. Chem. Commun.">
        <title>Nonomuraea sp. ATCC 55076 harbours the largest actinomycete chromosome to date and the kistamicin biosynthetic gene cluster.</title>
        <authorList>
            <person name="Nazari B."/>
            <person name="Forneris C.C."/>
            <person name="Gibson M.I."/>
            <person name="Moon K."/>
            <person name="Schramma K.R."/>
            <person name="Seyedsayamdost M.R."/>
        </authorList>
    </citation>
    <scope>NUCLEOTIDE SEQUENCE [LARGE SCALE GENOMIC DNA]</scope>
    <source>
        <strain evidence="12">ATCC 55076</strain>
    </source>
</reference>
<evidence type="ECO:0000256" key="3">
    <source>
        <dbReference type="ARBA" id="ARBA00022475"/>
    </source>
</evidence>
<evidence type="ECO:0000313" key="11">
    <source>
        <dbReference type="EMBL" id="AQZ63114.1"/>
    </source>
</evidence>
<dbReference type="RefSeq" id="WP_080039297.1">
    <property type="nucleotide sequence ID" value="NZ_CP017717.1"/>
</dbReference>
<sequence>MTSVITPVTVPLARRSLFADRRRAILAVSGVAVALALVLLFDAVLAGASDRVTFYLRTSPADVFISQKDVTTMHMSSSSLDPTIVSTAARVDGVYWLAPLAYLTATLTAADHQQLSYVFGYDTISGGGGPPGGVDGAPPRPGHVVIDRVAAEQLKVGLGDQVMLVGRPFTISGLSEDGTSITNTTSYIDIRDFATLGRAPLSYLLVGARPGTVPEDLAHRLALALPQATVQTRDEFVGQELALINDMAADVMRLMNVIAFILALAVIALVLSAVTRANLRSYAVIGAIGARPARLVRVLAAQAVWTALPAVAAATALTLLIAAVLPRFAETLPLAVRPGAVLQTTAAALLAAAVGALVPLRAIIRVDAATAFRRTT</sequence>
<evidence type="ECO:0000256" key="7">
    <source>
        <dbReference type="ARBA" id="ARBA00038076"/>
    </source>
</evidence>
<gene>
    <name evidence="11" type="ORF">BKM31_18050</name>
</gene>
<dbReference type="InterPro" id="IPR025857">
    <property type="entry name" value="MacB_PCD"/>
</dbReference>
<accession>A0A1U9ZYU0</accession>
<feature type="domain" description="MacB-like periplasmic core" evidence="10">
    <location>
        <begin position="25"/>
        <end position="221"/>
    </location>
</feature>
<dbReference type="PANTHER" id="PTHR43738">
    <property type="entry name" value="ABC TRANSPORTER, MEMBRANE PROTEIN"/>
    <property type="match status" value="1"/>
</dbReference>
<feature type="transmembrane region" description="Helical" evidence="8">
    <location>
        <begin position="24"/>
        <end position="48"/>
    </location>
</feature>
<keyword evidence="2" id="KW-0813">Transport</keyword>
<protein>
    <submittedName>
        <fullName evidence="11">Uncharacterized protein</fullName>
    </submittedName>
</protein>
<keyword evidence="12" id="KW-1185">Reference proteome</keyword>
<dbReference type="InterPro" id="IPR003838">
    <property type="entry name" value="ABC3_permease_C"/>
</dbReference>
<keyword evidence="3" id="KW-1003">Cell membrane</keyword>
<evidence type="ECO:0000259" key="10">
    <source>
        <dbReference type="Pfam" id="PF12704"/>
    </source>
</evidence>
<proteinExistence type="inferred from homology"/>
<feature type="transmembrane region" description="Helical" evidence="8">
    <location>
        <begin position="345"/>
        <end position="364"/>
    </location>
</feature>
<comment type="subcellular location">
    <subcellularLocation>
        <location evidence="1">Cell membrane</location>
        <topology evidence="1">Multi-pass membrane protein</topology>
    </subcellularLocation>
</comment>
<evidence type="ECO:0000313" key="12">
    <source>
        <dbReference type="Proteomes" id="UP000190797"/>
    </source>
</evidence>
<name>A0A1U9ZYU0_9ACTN</name>
<feature type="domain" description="ABC3 transporter permease C-terminal" evidence="9">
    <location>
        <begin position="255"/>
        <end position="366"/>
    </location>
</feature>
<dbReference type="Proteomes" id="UP000190797">
    <property type="component" value="Chromosome"/>
</dbReference>
<dbReference type="EMBL" id="CP017717">
    <property type="protein sequence ID" value="AQZ63114.1"/>
    <property type="molecule type" value="Genomic_DNA"/>
</dbReference>
<dbReference type="Pfam" id="PF12704">
    <property type="entry name" value="MacB_PCD"/>
    <property type="match status" value="1"/>
</dbReference>
<dbReference type="PANTHER" id="PTHR43738:SF1">
    <property type="entry name" value="HEMIN TRANSPORT SYSTEM PERMEASE PROTEIN HRTB-RELATED"/>
    <property type="match status" value="1"/>
</dbReference>
<dbReference type="KEGG" id="noa:BKM31_18050"/>
<evidence type="ECO:0000256" key="6">
    <source>
        <dbReference type="ARBA" id="ARBA00023136"/>
    </source>
</evidence>
<comment type="similarity">
    <text evidence="7">Belongs to the ABC-4 integral membrane protein family.</text>
</comment>
<keyword evidence="4 8" id="KW-0812">Transmembrane</keyword>
<evidence type="ECO:0000256" key="5">
    <source>
        <dbReference type="ARBA" id="ARBA00022989"/>
    </source>
</evidence>
<dbReference type="STRING" id="1909395.BKM31_18050"/>
<dbReference type="OrthoDB" id="9780560at2"/>
<evidence type="ECO:0000256" key="1">
    <source>
        <dbReference type="ARBA" id="ARBA00004651"/>
    </source>
</evidence>
<keyword evidence="6 8" id="KW-0472">Membrane</keyword>
<organism evidence="11 12">
    <name type="scientific">[Actinomadura] parvosata subsp. kistnae</name>
    <dbReference type="NCBI Taxonomy" id="1909395"/>
    <lineage>
        <taxon>Bacteria</taxon>
        <taxon>Bacillati</taxon>
        <taxon>Actinomycetota</taxon>
        <taxon>Actinomycetes</taxon>
        <taxon>Streptosporangiales</taxon>
        <taxon>Streptosporangiaceae</taxon>
        <taxon>Nonomuraea</taxon>
    </lineage>
</organism>
<evidence type="ECO:0000259" key="9">
    <source>
        <dbReference type="Pfam" id="PF02687"/>
    </source>
</evidence>
<evidence type="ECO:0000256" key="8">
    <source>
        <dbReference type="SAM" id="Phobius"/>
    </source>
</evidence>
<evidence type="ECO:0000256" key="4">
    <source>
        <dbReference type="ARBA" id="ARBA00022692"/>
    </source>
</evidence>
<keyword evidence="5 8" id="KW-1133">Transmembrane helix</keyword>
<dbReference type="GO" id="GO:0005886">
    <property type="term" value="C:plasma membrane"/>
    <property type="evidence" value="ECO:0007669"/>
    <property type="project" value="UniProtKB-SubCell"/>
</dbReference>
<dbReference type="Pfam" id="PF02687">
    <property type="entry name" value="FtsX"/>
    <property type="match status" value="1"/>
</dbReference>
<feature type="transmembrane region" description="Helical" evidence="8">
    <location>
        <begin position="295"/>
        <end position="325"/>
    </location>
</feature>